<proteinExistence type="predicted"/>
<keyword evidence="3" id="KW-1185">Reference proteome</keyword>
<gene>
    <name evidence="2" type="ORF">E9998_09870</name>
</gene>
<dbReference type="RefSeq" id="WP_136529536.1">
    <property type="nucleotide sequence ID" value="NZ_STGX01000006.1"/>
</dbReference>
<protein>
    <submittedName>
        <fullName evidence="2">Uncharacterized protein</fullName>
    </submittedName>
</protein>
<comment type="caution">
    <text evidence="2">The sequence shown here is derived from an EMBL/GenBank/DDBJ whole genome shotgun (WGS) entry which is preliminary data.</text>
</comment>
<name>A0A4S8PI02_9ACTN</name>
<organism evidence="2 3">
    <name type="scientific">Glycomyces paridis</name>
    <dbReference type="NCBI Taxonomy" id="2126555"/>
    <lineage>
        <taxon>Bacteria</taxon>
        <taxon>Bacillati</taxon>
        <taxon>Actinomycetota</taxon>
        <taxon>Actinomycetes</taxon>
        <taxon>Glycomycetales</taxon>
        <taxon>Glycomycetaceae</taxon>
        <taxon>Glycomyces</taxon>
    </lineage>
</organism>
<feature type="region of interest" description="Disordered" evidence="1">
    <location>
        <begin position="1"/>
        <end position="37"/>
    </location>
</feature>
<evidence type="ECO:0000256" key="1">
    <source>
        <dbReference type="SAM" id="MobiDB-lite"/>
    </source>
</evidence>
<dbReference type="Proteomes" id="UP000305792">
    <property type="component" value="Unassembled WGS sequence"/>
</dbReference>
<reference evidence="2 3" key="1">
    <citation type="journal article" date="2018" name="Int. J. Syst. Evol. Microbiol.">
        <title>Glycomyces paridis sp. nov., isolated from the medicinal plant Paris polyphylla.</title>
        <authorList>
            <person name="Fang X.M."/>
            <person name="Bai J.L."/>
            <person name="Su J."/>
            <person name="Zhao L.L."/>
            <person name="Liu H.Y."/>
            <person name="Ma B.P."/>
            <person name="Zhang Y.Q."/>
            <person name="Yu L.Y."/>
        </authorList>
    </citation>
    <scope>NUCLEOTIDE SEQUENCE [LARGE SCALE GENOMIC DNA]</scope>
    <source>
        <strain evidence="2 3">CPCC 204357</strain>
    </source>
</reference>
<dbReference type="EMBL" id="STGX01000006">
    <property type="protein sequence ID" value="THV29042.1"/>
    <property type="molecule type" value="Genomic_DNA"/>
</dbReference>
<sequence length="110" mass="11908">MVEAERTDEEVLELIRSGSDTRSEGEPGSARIGGFDGPGVRFTVHELAEPGSRRAVEYAVKADDGVEGLVCRIPADPDGPVSWHGAWNGDQWCPKIEAFARESIVKSARN</sequence>
<dbReference type="AlphaFoldDB" id="A0A4S8PI02"/>
<accession>A0A4S8PI02</accession>
<evidence type="ECO:0000313" key="3">
    <source>
        <dbReference type="Proteomes" id="UP000305792"/>
    </source>
</evidence>
<evidence type="ECO:0000313" key="2">
    <source>
        <dbReference type="EMBL" id="THV29042.1"/>
    </source>
</evidence>
<feature type="compositionally biased region" description="Acidic residues" evidence="1">
    <location>
        <begin position="1"/>
        <end position="12"/>
    </location>
</feature>